<feature type="domain" description="ABC transporter" evidence="7">
    <location>
        <begin position="13"/>
        <end position="243"/>
    </location>
</feature>
<dbReference type="Pfam" id="PF00005">
    <property type="entry name" value="ABC_tran"/>
    <property type="match status" value="1"/>
</dbReference>
<evidence type="ECO:0000256" key="2">
    <source>
        <dbReference type="ARBA" id="ARBA00005417"/>
    </source>
</evidence>
<comment type="subcellular location">
    <subcellularLocation>
        <location evidence="1">Cell membrane</location>
        <topology evidence="1">Peripheral membrane protein</topology>
    </subcellularLocation>
</comment>
<evidence type="ECO:0000259" key="7">
    <source>
        <dbReference type="PROSITE" id="PS50893"/>
    </source>
</evidence>
<evidence type="ECO:0000256" key="1">
    <source>
        <dbReference type="ARBA" id="ARBA00004202"/>
    </source>
</evidence>
<dbReference type="SUPFAM" id="SSF52540">
    <property type="entry name" value="P-loop containing nucleoside triphosphate hydrolases"/>
    <property type="match status" value="1"/>
</dbReference>
<dbReference type="InterPro" id="IPR050763">
    <property type="entry name" value="ABC_transporter_ATP-binding"/>
</dbReference>
<dbReference type="Gene3D" id="3.40.50.300">
    <property type="entry name" value="P-loop containing nucleotide triphosphate hydrolases"/>
    <property type="match status" value="1"/>
</dbReference>
<dbReference type="GO" id="GO:0016887">
    <property type="term" value="F:ATP hydrolysis activity"/>
    <property type="evidence" value="ECO:0007669"/>
    <property type="project" value="InterPro"/>
</dbReference>
<dbReference type="GO" id="GO:0046677">
    <property type="term" value="P:response to antibiotic"/>
    <property type="evidence" value="ECO:0007669"/>
    <property type="project" value="UniProtKB-KW"/>
</dbReference>
<reference evidence="8 9" key="1">
    <citation type="journal article" date="2009" name="Stand. Genomic Sci.">
        <title>Complete genome sequence of Jonesia denitrificans type strain (Prevot 55134).</title>
        <authorList>
            <person name="Pukall R."/>
            <person name="Gehrich-Schroter G."/>
            <person name="Lapidus A."/>
            <person name="Nolan M."/>
            <person name="Glavina Del Rio T."/>
            <person name="Lucas S."/>
            <person name="Chen F."/>
            <person name="Tice H."/>
            <person name="Pitluck S."/>
            <person name="Cheng J.F."/>
            <person name="Copeland A."/>
            <person name="Saunders E."/>
            <person name="Brettin T."/>
            <person name="Detter J.C."/>
            <person name="Bruce D."/>
            <person name="Goodwin L."/>
            <person name="Pati A."/>
            <person name="Ivanova N."/>
            <person name="Mavromatis K."/>
            <person name="Ovchinnikova G."/>
            <person name="Chen A."/>
            <person name="Palaniappan K."/>
            <person name="Land M."/>
            <person name="Hauser L."/>
            <person name="Chang Y.J."/>
            <person name="Jeffries C.D."/>
            <person name="Chain P."/>
            <person name="Goker M."/>
            <person name="Bristow J."/>
            <person name="Eisen J.A."/>
            <person name="Markowitz V."/>
            <person name="Hugenholtz P."/>
            <person name="Kyrpides N.C."/>
            <person name="Klenk H.P."/>
            <person name="Han C."/>
        </authorList>
    </citation>
    <scope>NUCLEOTIDE SEQUENCE [LARGE SCALE GENOMIC DNA]</scope>
    <source>
        <strain evidence="9">ATCC 14870 / DSM 20603 / BCRC 15368 / CIP 55.134 / JCM 11481 / NBRC 15587 / NCTC 10816 / Prevot 55134</strain>
    </source>
</reference>
<dbReference type="RefSeq" id="WP_012805914.1">
    <property type="nucleotide sequence ID" value="NC_013174.1"/>
</dbReference>
<keyword evidence="3" id="KW-0813">Transport</keyword>
<dbReference type="KEGG" id="jde:Jden_0134"/>
<dbReference type="InterPro" id="IPR003593">
    <property type="entry name" value="AAA+_ATPase"/>
</dbReference>
<name>C7R5D1_JONDD</name>
<evidence type="ECO:0000256" key="3">
    <source>
        <dbReference type="ARBA" id="ARBA00022448"/>
    </source>
</evidence>
<dbReference type="Proteomes" id="UP000000628">
    <property type="component" value="Chromosome"/>
</dbReference>
<evidence type="ECO:0000256" key="4">
    <source>
        <dbReference type="ARBA" id="ARBA00022741"/>
    </source>
</evidence>
<protein>
    <submittedName>
        <fullName evidence="8">ABC transporter related</fullName>
    </submittedName>
</protein>
<dbReference type="AlphaFoldDB" id="C7R5D1"/>
<keyword evidence="6" id="KW-0046">Antibiotic resistance</keyword>
<dbReference type="InterPro" id="IPR027417">
    <property type="entry name" value="P-loop_NTPase"/>
</dbReference>
<organism evidence="8 9">
    <name type="scientific">Jonesia denitrificans (strain ATCC 14870 / DSM 20603 / BCRC 15368 / CIP 55.134 / JCM 11481 / NBRC 15587 / NCTC 10816 / Prevot 55134)</name>
    <name type="common">Listeria denitrificans</name>
    <dbReference type="NCBI Taxonomy" id="471856"/>
    <lineage>
        <taxon>Bacteria</taxon>
        <taxon>Bacillati</taxon>
        <taxon>Actinomycetota</taxon>
        <taxon>Actinomycetes</taxon>
        <taxon>Micrococcales</taxon>
        <taxon>Jonesiaceae</taxon>
        <taxon>Jonesia</taxon>
    </lineage>
</organism>
<dbReference type="PANTHER" id="PTHR42711:SF5">
    <property type="entry name" value="ABC TRANSPORTER ATP-BINDING PROTEIN NATA"/>
    <property type="match status" value="1"/>
</dbReference>
<evidence type="ECO:0000313" key="9">
    <source>
        <dbReference type="Proteomes" id="UP000000628"/>
    </source>
</evidence>
<dbReference type="EMBL" id="CP001706">
    <property type="protein sequence ID" value="ACV07809.1"/>
    <property type="molecule type" value="Genomic_DNA"/>
</dbReference>
<dbReference type="GO" id="GO:0005524">
    <property type="term" value="F:ATP binding"/>
    <property type="evidence" value="ECO:0007669"/>
    <property type="project" value="UniProtKB-KW"/>
</dbReference>
<dbReference type="PANTHER" id="PTHR42711">
    <property type="entry name" value="ABC TRANSPORTER ATP-BINDING PROTEIN"/>
    <property type="match status" value="1"/>
</dbReference>
<dbReference type="PROSITE" id="PS00211">
    <property type="entry name" value="ABC_TRANSPORTER_1"/>
    <property type="match status" value="1"/>
</dbReference>
<dbReference type="eggNOG" id="COG1131">
    <property type="taxonomic scope" value="Bacteria"/>
</dbReference>
<evidence type="ECO:0000256" key="6">
    <source>
        <dbReference type="ARBA" id="ARBA00023251"/>
    </source>
</evidence>
<dbReference type="OrthoDB" id="9804819at2"/>
<dbReference type="InterPro" id="IPR017871">
    <property type="entry name" value="ABC_transporter-like_CS"/>
</dbReference>
<dbReference type="PROSITE" id="PS50893">
    <property type="entry name" value="ABC_TRANSPORTER_2"/>
    <property type="match status" value="1"/>
</dbReference>
<gene>
    <name evidence="8" type="ordered locus">Jden_0134</name>
</gene>
<keyword evidence="4" id="KW-0547">Nucleotide-binding</keyword>
<dbReference type="STRING" id="471856.Jden_0134"/>
<dbReference type="GO" id="GO:0005886">
    <property type="term" value="C:plasma membrane"/>
    <property type="evidence" value="ECO:0007669"/>
    <property type="project" value="UniProtKB-SubCell"/>
</dbReference>
<dbReference type="InterPro" id="IPR003439">
    <property type="entry name" value="ABC_transporter-like_ATP-bd"/>
</dbReference>
<dbReference type="SMART" id="SM00382">
    <property type="entry name" value="AAA"/>
    <property type="match status" value="1"/>
</dbReference>
<keyword evidence="9" id="KW-1185">Reference proteome</keyword>
<accession>C7R5D1</accession>
<dbReference type="HOGENOM" id="CLU_000604_1_2_11"/>
<proteinExistence type="inferred from homology"/>
<comment type="similarity">
    <text evidence="2">Belongs to the ABC transporter superfamily.</text>
</comment>
<keyword evidence="5" id="KW-0067">ATP-binding</keyword>
<evidence type="ECO:0000256" key="5">
    <source>
        <dbReference type="ARBA" id="ARBA00022840"/>
    </source>
</evidence>
<sequence>MTDHTTHTTDPAITLSHLTQGYRRTTVIDNLTCEIPPARIIGLLGPNGAGKTTLIRTLATILPPRSGTITVFGTPTTGRVNLAAVRSQLGYLPQHVTADPTLTVRDYVEYCLWMRTIPTADIARYAHDAITAVNLTDSARTRIGKLSGGMRQRAAIAAATAGNPRFILLDEPTAGLDPAQRAEFRAYLTTLTASTIIISTHLIEDVMASADHLLVMNNGRITYNGAPDVLAPDPNDRSLTTLEAHYLTLLEASTA</sequence>
<evidence type="ECO:0000313" key="8">
    <source>
        <dbReference type="EMBL" id="ACV07809.1"/>
    </source>
</evidence>